<keyword evidence="2" id="KW-1185">Reference proteome</keyword>
<name>A0AAV4QJW8_9ARAC</name>
<proteinExistence type="predicted"/>
<dbReference type="Proteomes" id="UP001054837">
    <property type="component" value="Unassembled WGS sequence"/>
</dbReference>
<organism evidence="1 2">
    <name type="scientific">Caerostris darwini</name>
    <dbReference type="NCBI Taxonomy" id="1538125"/>
    <lineage>
        <taxon>Eukaryota</taxon>
        <taxon>Metazoa</taxon>
        <taxon>Ecdysozoa</taxon>
        <taxon>Arthropoda</taxon>
        <taxon>Chelicerata</taxon>
        <taxon>Arachnida</taxon>
        <taxon>Araneae</taxon>
        <taxon>Araneomorphae</taxon>
        <taxon>Entelegynae</taxon>
        <taxon>Araneoidea</taxon>
        <taxon>Araneidae</taxon>
        <taxon>Caerostris</taxon>
    </lineage>
</organism>
<dbReference type="AlphaFoldDB" id="A0AAV4QJW8"/>
<accession>A0AAV4QJW8</accession>
<evidence type="ECO:0000313" key="2">
    <source>
        <dbReference type="Proteomes" id="UP001054837"/>
    </source>
</evidence>
<protein>
    <submittedName>
        <fullName evidence="1">Uncharacterized protein</fullName>
    </submittedName>
</protein>
<dbReference type="EMBL" id="BPLQ01004536">
    <property type="protein sequence ID" value="GIY08559.1"/>
    <property type="molecule type" value="Genomic_DNA"/>
</dbReference>
<evidence type="ECO:0000313" key="1">
    <source>
        <dbReference type="EMBL" id="GIY08559.1"/>
    </source>
</evidence>
<sequence>MSWLDNFQKQYRKIHITLLPIAYTLDWRTEYYYYSAATLKLEANHSRDILVASLQRRHIYSKWPCLKLNKRFRHFPGEVLGAGFPEWQRHFRSCVICQTTEMEVASGCPPSLSYETSAKRDGKYDRRDEIF</sequence>
<comment type="caution">
    <text evidence="1">The sequence shown here is derived from an EMBL/GenBank/DDBJ whole genome shotgun (WGS) entry which is preliminary data.</text>
</comment>
<gene>
    <name evidence="1" type="ORF">CDAR_432811</name>
</gene>
<reference evidence="1 2" key="1">
    <citation type="submission" date="2021-06" db="EMBL/GenBank/DDBJ databases">
        <title>Caerostris darwini draft genome.</title>
        <authorList>
            <person name="Kono N."/>
            <person name="Arakawa K."/>
        </authorList>
    </citation>
    <scope>NUCLEOTIDE SEQUENCE [LARGE SCALE GENOMIC DNA]</scope>
</reference>